<dbReference type="SUPFAM" id="SSF47781">
    <property type="entry name" value="RuvA domain 2-like"/>
    <property type="match status" value="1"/>
</dbReference>
<accession>A0A0S4PTT6</accession>
<dbReference type="Gene3D" id="2.40.50.140">
    <property type="entry name" value="Nucleic acid-binding proteins"/>
    <property type="match status" value="1"/>
</dbReference>
<organism evidence="8 9">
    <name type="scientific">Helicobacter typhlonius</name>
    <dbReference type="NCBI Taxonomy" id="76936"/>
    <lineage>
        <taxon>Bacteria</taxon>
        <taxon>Pseudomonadati</taxon>
        <taxon>Campylobacterota</taxon>
        <taxon>Epsilonproteobacteria</taxon>
        <taxon>Campylobacterales</taxon>
        <taxon>Helicobacteraceae</taxon>
        <taxon>Helicobacter</taxon>
    </lineage>
</organism>
<dbReference type="KEGG" id="hty:BN2458_PEG0468"/>
<dbReference type="GeneID" id="78150773"/>
<reference evidence="9" key="1">
    <citation type="submission" date="2015-11" db="EMBL/GenBank/DDBJ databases">
        <authorList>
            <person name="Anvar S.Y."/>
        </authorList>
    </citation>
    <scope>NUCLEOTIDE SEQUENCE [LARGE SCALE GENOMIC DNA]</scope>
</reference>
<dbReference type="GO" id="GO:0005737">
    <property type="term" value="C:cytoplasm"/>
    <property type="evidence" value="ECO:0007669"/>
    <property type="project" value="UniProtKB-SubCell"/>
</dbReference>
<dbReference type="SMART" id="SM00278">
    <property type="entry name" value="HhH1"/>
    <property type="match status" value="2"/>
</dbReference>
<evidence type="ECO:0000256" key="2">
    <source>
        <dbReference type="ARBA" id="ARBA00022763"/>
    </source>
</evidence>
<dbReference type="InterPro" id="IPR000085">
    <property type="entry name" value="RuvA"/>
</dbReference>
<dbReference type="GO" id="GO:0000400">
    <property type="term" value="F:four-way junction DNA binding"/>
    <property type="evidence" value="ECO:0007669"/>
    <property type="project" value="UniProtKB-UniRule"/>
</dbReference>
<keyword evidence="3 6" id="KW-0238">DNA-binding</keyword>
<feature type="domain" description="Helix-hairpin-helix DNA-binding motif class 1" evidence="7">
    <location>
        <begin position="82"/>
        <end position="101"/>
    </location>
</feature>
<feature type="domain" description="Helix-hairpin-helix DNA-binding motif class 1" evidence="7">
    <location>
        <begin position="117"/>
        <end position="136"/>
    </location>
</feature>
<dbReference type="InterPro" id="IPR036267">
    <property type="entry name" value="RuvA_C_sf"/>
</dbReference>
<dbReference type="SUPFAM" id="SSF46929">
    <property type="entry name" value="DNA helicase RuvA subunit, C-terminal domain"/>
    <property type="match status" value="1"/>
</dbReference>
<dbReference type="InterPro" id="IPR003583">
    <property type="entry name" value="Hlx-hairpin-Hlx_DNA-bd_motif"/>
</dbReference>
<keyword evidence="8" id="KW-0347">Helicase</keyword>
<keyword evidence="4 6" id="KW-0233">DNA recombination</keyword>
<dbReference type="GO" id="GO:0048476">
    <property type="term" value="C:Holliday junction resolvase complex"/>
    <property type="evidence" value="ECO:0007669"/>
    <property type="project" value="UniProtKB-UniRule"/>
</dbReference>
<comment type="subcellular location">
    <subcellularLocation>
        <location evidence="6">Cytoplasm</location>
    </subcellularLocation>
</comment>
<comment type="similarity">
    <text evidence="6">Belongs to the RuvA family.</text>
</comment>
<sequence length="198" mass="21648">MSMNLIIGLRGITRKIEPMFVELDVGGVIYGVQMSLNATTSLKSQVDSQSHSEVRILCTHIIREDAHLLFGFIEDMERQTFERLIKINGVGPKVALAILSTYTPTHFATIIANKDIDALKKVPGIGPKSAGKIMVDVAGFFAELLQNQNMEPQNNLAKEASLALKSLGFKEGEIAKALRGIEATNVSELVKEALKRLS</sequence>
<dbReference type="InterPro" id="IPR013849">
    <property type="entry name" value="DNA_helicase_Holl-junc_RuvA_I"/>
</dbReference>
<gene>
    <name evidence="6" type="primary">ruvA</name>
    <name evidence="8" type="ORF">BN2458_PEG0468</name>
</gene>
<keyword evidence="5 6" id="KW-0234">DNA repair</keyword>
<dbReference type="InterPro" id="IPR012340">
    <property type="entry name" value="NA-bd_OB-fold"/>
</dbReference>
<comment type="subunit">
    <text evidence="6">Homotetramer. Forms an RuvA(8)-RuvB(12)-Holliday junction (HJ) complex. HJ DNA is sandwiched between 2 RuvA tetramers; dsDNA enters through RuvA and exits via RuvB. An RuvB hexamer assembles on each DNA strand where it exits the tetramer. Each RuvB hexamer is contacted by two RuvA subunits (via domain III) on 2 adjacent RuvB subunits; this complex drives branch migration. In the full resolvosome a probable DNA-RuvA(4)-RuvB(12)-RuvC(2) complex forms which resolves the HJ.</text>
</comment>
<dbReference type="CDD" id="cd14332">
    <property type="entry name" value="UBA_RuvA_C"/>
    <property type="match status" value="1"/>
</dbReference>
<dbReference type="PATRIC" id="fig|76936.10.peg.456"/>
<dbReference type="GO" id="GO:0006281">
    <property type="term" value="P:DNA repair"/>
    <property type="evidence" value="ECO:0007669"/>
    <property type="project" value="UniProtKB-UniRule"/>
</dbReference>
<evidence type="ECO:0000256" key="3">
    <source>
        <dbReference type="ARBA" id="ARBA00023125"/>
    </source>
</evidence>
<evidence type="ECO:0000313" key="9">
    <source>
        <dbReference type="Proteomes" id="UP000064525"/>
    </source>
</evidence>
<keyword evidence="8" id="KW-0378">Hydrolase</keyword>
<evidence type="ECO:0000256" key="6">
    <source>
        <dbReference type="HAMAP-Rule" id="MF_00031"/>
    </source>
</evidence>
<keyword evidence="1 6" id="KW-0963">Cytoplasm</keyword>
<dbReference type="Gene3D" id="1.10.8.10">
    <property type="entry name" value="DNA helicase RuvA subunit, C-terminal domain"/>
    <property type="match status" value="1"/>
</dbReference>
<keyword evidence="2 6" id="KW-0227">DNA damage</keyword>
<evidence type="ECO:0000259" key="7">
    <source>
        <dbReference type="SMART" id="SM00278"/>
    </source>
</evidence>
<evidence type="ECO:0000256" key="4">
    <source>
        <dbReference type="ARBA" id="ARBA00023172"/>
    </source>
</evidence>
<dbReference type="Pfam" id="PF01330">
    <property type="entry name" value="RuvA_N"/>
    <property type="match status" value="1"/>
</dbReference>
<comment type="function">
    <text evidence="6">The RuvA-RuvB-RuvC complex processes Holliday junction (HJ) DNA during genetic recombination and DNA repair, while the RuvA-RuvB complex plays an important role in the rescue of blocked DNA replication forks via replication fork reversal (RFR). RuvA specifically binds to HJ cruciform DNA, conferring on it an open structure. The RuvB hexamer acts as an ATP-dependent pump, pulling dsDNA into and through the RuvAB complex. HJ branch migration allows RuvC to scan DNA until it finds its consensus sequence, where it cleaves and resolves the cruciform DNA.</text>
</comment>
<dbReference type="HAMAP" id="MF_00031">
    <property type="entry name" value="DNA_HJ_migration_RuvA"/>
    <property type="match status" value="1"/>
</dbReference>
<dbReference type="GO" id="GO:0006310">
    <property type="term" value="P:DNA recombination"/>
    <property type="evidence" value="ECO:0007669"/>
    <property type="project" value="UniProtKB-UniRule"/>
</dbReference>
<evidence type="ECO:0000256" key="1">
    <source>
        <dbReference type="ARBA" id="ARBA00022490"/>
    </source>
</evidence>
<dbReference type="Pfam" id="PF07499">
    <property type="entry name" value="RuvA_C"/>
    <property type="match status" value="1"/>
</dbReference>
<dbReference type="AlphaFoldDB" id="A0A0S4PTT6"/>
<dbReference type="GO" id="GO:0009378">
    <property type="term" value="F:four-way junction helicase activity"/>
    <property type="evidence" value="ECO:0007669"/>
    <property type="project" value="InterPro"/>
</dbReference>
<evidence type="ECO:0000313" key="8">
    <source>
        <dbReference type="EMBL" id="CUU39354.1"/>
    </source>
</evidence>
<evidence type="ECO:0000256" key="5">
    <source>
        <dbReference type="ARBA" id="ARBA00023204"/>
    </source>
</evidence>
<dbReference type="EMBL" id="LN907858">
    <property type="protein sequence ID" value="CUU39354.1"/>
    <property type="molecule type" value="Genomic_DNA"/>
</dbReference>
<dbReference type="GO" id="GO:0009379">
    <property type="term" value="C:Holliday junction helicase complex"/>
    <property type="evidence" value="ECO:0007669"/>
    <property type="project" value="InterPro"/>
</dbReference>
<comment type="caution">
    <text evidence="6">Lacks conserved residue(s) required for the propagation of feature annotation.</text>
</comment>
<dbReference type="Gene3D" id="1.10.150.20">
    <property type="entry name" value="5' to 3' exonuclease, C-terminal subdomain"/>
    <property type="match status" value="1"/>
</dbReference>
<dbReference type="GO" id="GO:0005524">
    <property type="term" value="F:ATP binding"/>
    <property type="evidence" value="ECO:0007669"/>
    <property type="project" value="InterPro"/>
</dbReference>
<comment type="domain">
    <text evidence="6">Has three domains with a flexible linker between the domains II and III and assumes an 'L' shape. Domain III is highly mobile and contacts RuvB.</text>
</comment>
<dbReference type="InterPro" id="IPR011114">
    <property type="entry name" value="RuvA_C"/>
</dbReference>
<dbReference type="NCBIfam" id="TIGR00084">
    <property type="entry name" value="ruvA"/>
    <property type="match status" value="1"/>
</dbReference>
<dbReference type="RefSeq" id="WP_231944822.1">
    <property type="nucleotide sequence ID" value="NZ_CAJTQN010000006.1"/>
</dbReference>
<dbReference type="InterPro" id="IPR010994">
    <property type="entry name" value="RuvA_2-like"/>
</dbReference>
<proteinExistence type="inferred from homology"/>
<dbReference type="Pfam" id="PF14520">
    <property type="entry name" value="HHH_5"/>
    <property type="match status" value="1"/>
</dbReference>
<dbReference type="Proteomes" id="UP000064525">
    <property type="component" value="Chromosome I"/>
</dbReference>
<protein>
    <recommendedName>
        <fullName evidence="6">Holliday junction branch migration complex subunit RuvA</fullName>
    </recommendedName>
</protein>
<keyword evidence="8" id="KW-0547">Nucleotide-binding</keyword>
<name>A0A0S4PTT6_9HELI</name>
<feature type="region of interest" description="Domain III" evidence="6">
    <location>
        <begin position="158"/>
        <end position="198"/>
    </location>
</feature>
<keyword evidence="8" id="KW-0067">ATP-binding</keyword>
<dbReference type="SUPFAM" id="SSF50249">
    <property type="entry name" value="Nucleic acid-binding proteins"/>
    <property type="match status" value="1"/>
</dbReference>